<dbReference type="PANTHER" id="PTHR13333:SF5">
    <property type="entry name" value="M-AAA PROTEASE-INTERACTING PROTEIN 1, MITOCHONDRIAL"/>
    <property type="match status" value="1"/>
</dbReference>
<organism evidence="1 2">
    <name type="scientific">Priapulus caudatus</name>
    <name type="common">Priapulid worm</name>
    <dbReference type="NCBI Taxonomy" id="37621"/>
    <lineage>
        <taxon>Eukaryota</taxon>
        <taxon>Metazoa</taxon>
        <taxon>Ecdysozoa</taxon>
        <taxon>Scalidophora</taxon>
        <taxon>Priapulida</taxon>
        <taxon>Priapulimorpha</taxon>
        <taxon>Priapulimorphida</taxon>
        <taxon>Priapulidae</taxon>
        <taxon>Priapulus</taxon>
    </lineage>
</organism>
<protein>
    <submittedName>
        <fullName evidence="2">Uncharacterized protein C2orf47 homolog, mitochondrial-like</fullName>
    </submittedName>
</protein>
<evidence type="ECO:0000313" key="2">
    <source>
        <dbReference type="RefSeq" id="XP_014679789.1"/>
    </source>
</evidence>
<reference evidence="2" key="1">
    <citation type="submission" date="2025-08" db="UniProtKB">
        <authorList>
            <consortium name="RefSeq"/>
        </authorList>
    </citation>
    <scope>IDENTIFICATION</scope>
</reference>
<accession>A0ABM1F5R8</accession>
<dbReference type="RefSeq" id="XP_014679789.1">
    <property type="nucleotide sequence ID" value="XM_014824303.1"/>
</dbReference>
<gene>
    <name evidence="2" type="primary">LOC106819669</name>
</gene>
<dbReference type="PANTHER" id="PTHR13333">
    <property type="entry name" value="M-AAA PROTEASE-INTERACTING PROTEIN 1, MITOCHONDRIAL"/>
    <property type="match status" value="1"/>
</dbReference>
<keyword evidence="1" id="KW-1185">Reference proteome</keyword>
<sequence length="315" mass="37040">MAAPIVNRNFLQVISKLAVLPKYHARTVSQKQFYCCAANIDWRIRYKIVGNDLSGHCAQNIRNFSRSLSTITTPNNNMAITITNYFVHCRDKSRPNHIQDQRRYYCSPEESDKQHVTKSEHIPMKLMDVDDIVWPNLWKTIKNQIYYKLVQIYFDNKFSITEFTDGTKQAFSYVSNLLSDGKFDELEDEKLVTGEALREVRWNYNKLDLKQKMLLAVPTSDIYFAFPYEVEIIYDEEKGKKFLEIMMVFHCFKGLDTFKKSSEATFNELQQNKSNITIANYRFIREYTKGVNGNWTINVLNHIRPIEHEDEKSSS</sequence>
<name>A0ABM1F5R8_PRICU</name>
<proteinExistence type="predicted"/>
<dbReference type="GeneID" id="106819669"/>
<evidence type="ECO:0000313" key="1">
    <source>
        <dbReference type="Proteomes" id="UP000695022"/>
    </source>
</evidence>
<dbReference type="Proteomes" id="UP000695022">
    <property type="component" value="Unplaced"/>
</dbReference>